<dbReference type="PANTHER" id="PTHR14167:SF48">
    <property type="entry name" value="SH3 DOMAIN-CONTAINING PROTEIN 19"/>
    <property type="match status" value="1"/>
</dbReference>
<dbReference type="Pfam" id="PF00018">
    <property type="entry name" value="SH3_1"/>
    <property type="match status" value="4"/>
</dbReference>
<dbReference type="PANTHER" id="PTHR14167">
    <property type="entry name" value="SH3 DOMAIN-CONTAINING"/>
    <property type="match status" value="1"/>
</dbReference>
<dbReference type="InterPro" id="IPR050384">
    <property type="entry name" value="Endophilin_SH3RF"/>
</dbReference>
<feature type="domain" description="SH3" evidence="10">
    <location>
        <begin position="177"/>
        <end position="236"/>
    </location>
</feature>
<evidence type="ECO:0000313" key="11">
    <source>
        <dbReference type="EMBL" id="OWK13936.1"/>
    </source>
</evidence>
<keyword evidence="3" id="KW-0963">Cytoplasm</keyword>
<feature type="non-terminal residue" evidence="11">
    <location>
        <position position="605"/>
    </location>
</feature>
<dbReference type="PROSITE" id="PS50002">
    <property type="entry name" value="SH3"/>
    <property type="match status" value="5"/>
</dbReference>
<feature type="compositionally biased region" description="Pro residues" evidence="9">
    <location>
        <begin position="69"/>
        <end position="85"/>
    </location>
</feature>
<keyword evidence="4" id="KW-0597">Phosphoprotein</keyword>
<evidence type="ECO:0000256" key="8">
    <source>
        <dbReference type="PROSITE-ProRule" id="PRU00192"/>
    </source>
</evidence>
<feature type="domain" description="SH3" evidence="10">
    <location>
        <begin position="486"/>
        <end position="545"/>
    </location>
</feature>
<dbReference type="FunFam" id="2.30.30.40:FF:000214">
    <property type="entry name" value="SH3 domain-containing protein 19 isoform X2"/>
    <property type="match status" value="1"/>
</dbReference>
<keyword evidence="5" id="KW-0677">Repeat</keyword>
<dbReference type="GO" id="GO:0005737">
    <property type="term" value="C:cytoplasm"/>
    <property type="evidence" value="ECO:0007669"/>
    <property type="project" value="UniProtKB-SubCell"/>
</dbReference>
<evidence type="ECO:0000256" key="7">
    <source>
        <dbReference type="ARBA" id="ARBA00068899"/>
    </source>
</evidence>
<keyword evidence="12" id="KW-1185">Reference proteome</keyword>
<dbReference type="SUPFAM" id="SSF50044">
    <property type="entry name" value="SH3-domain"/>
    <property type="match status" value="5"/>
</dbReference>
<gene>
    <name evidence="11" type="ORF">Celaphus_00000553</name>
</gene>
<dbReference type="EMBL" id="MKHE01000005">
    <property type="protein sequence ID" value="OWK13936.1"/>
    <property type="molecule type" value="Genomic_DNA"/>
</dbReference>
<comment type="function">
    <text evidence="6">May play a role in regulating A disintegrin and metalloproteases (ADAMs) in the signaling of EGFR-ligand shedding. May be involved in suppression of Ras-induced cellular transformation and Ras-mediated activation of ELK1. Plays a role in the regulation of cell morphology and cytoskeletal organization.</text>
</comment>
<comment type="caution">
    <text evidence="11">The sequence shown here is derived from an EMBL/GenBank/DDBJ whole genome shotgun (WGS) entry which is preliminary data.</text>
</comment>
<dbReference type="InterPro" id="IPR035835">
    <property type="entry name" value="Eve1_SH3_3"/>
</dbReference>
<dbReference type="CDD" id="cd11816">
    <property type="entry name" value="SH3_Eve1_3"/>
    <property type="match status" value="1"/>
</dbReference>
<reference evidence="11 12" key="1">
    <citation type="journal article" date="2018" name="Mol. Genet. Genomics">
        <title>The red deer Cervus elaphus genome CerEla1.0: sequencing, annotating, genes, and chromosomes.</title>
        <authorList>
            <person name="Bana N.A."/>
            <person name="Nyiri A."/>
            <person name="Nagy J."/>
            <person name="Frank K."/>
            <person name="Nagy T."/>
            <person name="Steger V."/>
            <person name="Schiller M."/>
            <person name="Lakatos P."/>
            <person name="Sugar L."/>
            <person name="Horn P."/>
            <person name="Barta E."/>
            <person name="Orosz L."/>
        </authorList>
    </citation>
    <scope>NUCLEOTIDE SEQUENCE [LARGE SCALE GENOMIC DNA]</scope>
    <source>
        <strain evidence="11">Hungarian</strain>
    </source>
</reference>
<dbReference type="PRINTS" id="PR00499">
    <property type="entry name" value="P67PHOX"/>
</dbReference>
<evidence type="ECO:0000259" key="10">
    <source>
        <dbReference type="PROSITE" id="PS50002"/>
    </source>
</evidence>
<dbReference type="SMART" id="SM00326">
    <property type="entry name" value="SH3"/>
    <property type="match status" value="5"/>
</dbReference>
<evidence type="ECO:0000313" key="12">
    <source>
        <dbReference type="Proteomes" id="UP000242450"/>
    </source>
</evidence>
<feature type="domain" description="SH3" evidence="10">
    <location>
        <begin position="332"/>
        <end position="391"/>
    </location>
</feature>
<dbReference type="PRINTS" id="PR00452">
    <property type="entry name" value="SH3DOMAIN"/>
</dbReference>
<feature type="domain" description="SH3" evidence="10">
    <location>
        <begin position="417"/>
        <end position="476"/>
    </location>
</feature>
<evidence type="ECO:0000256" key="6">
    <source>
        <dbReference type="ARBA" id="ARBA00056771"/>
    </source>
</evidence>
<evidence type="ECO:0000256" key="3">
    <source>
        <dbReference type="ARBA" id="ARBA00022490"/>
    </source>
</evidence>
<protein>
    <recommendedName>
        <fullName evidence="7">SH3 domain-containing protein 19</fullName>
    </recommendedName>
</protein>
<accession>A0A212D6X4</accession>
<proteinExistence type="predicted"/>
<dbReference type="FunFam" id="2.30.30.40:FF:000240">
    <property type="entry name" value="SH3 domain containing 19"/>
    <property type="match status" value="1"/>
</dbReference>
<dbReference type="AlphaFoldDB" id="A0A212D6X4"/>
<keyword evidence="2 8" id="KW-0728">SH3 domain</keyword>
<feature type="region of interest" description="Disordered" evidence="9">
    <location>
        <begin position="1"/>
        <end position="139"/>
    </location>
</feature>
<dbReference type="InterPro" id="IPR036028">
    <property type="entry name" value="SH3-like_dom_sf"/>
</dbReference>
<dbReference type="InterPro" id="IPR001452">
    <property type="entry name" value="SH3_domain"/>
</dbReference>
<feature type="non-terminal residue" evidence="11">
    <location>
        <position position="1"/>
    </location>
</feature>
<dbReference type="Gene3D" id="2.30.30.40">
    <property type="entry name" value="SH3 Domains"/>
    <property type="match status" value="4"/>
</dbReference>
<dbReference type="CDD" id="cd11818">
    <property type="entry name" value="SH3_Eve1_5"/>
    <property type="match status" value="1"/>
</dbReference>
<comment type="subcellular location">
    <subcellularLocation>
        <location evidence="1">Cytoplasm</location>
    </subcellularLocation>
</comment>
<evidence type="ECO:0000256" key="5">
    <source>
        <dbReference type="ARBA" id="ARBA00022737"/>
    </source>
</evidence>
<dbReference type="Proteomes" id="UP000242450">
    <property type="component" value="Chromosome 5"/>
</dbReference>
<evidence type="ECO:0000256" key="9">
    <source>
        <dbReference type="SAM" id="MobiDB-lite"/>
    </source>
</evidence>
<evidence type="ECO:0000256" key="4">
    <source>
        <dbReference type="ARBA" id="ARBA00022553"/>
    </source>
</evidence>
<dbReference type="Pfam" id="PF07653">
    <property type="entry name" value="SH3_2"/>
    <property type="match status" value="1"/>
</dbReference>
<sequence>LHEEDPQSPPPLPTEKPIGNTFSTVSGKLGNVDRTRNLESDIAGQSGGSVRGPPRLPPRPVNGKVVPARQPPPKGAPERPPPPKLPATRTSNKKLPFNRSSSDMDLQKKPSNLAPGLSKAKSQVFKNQDPVLPPRPKPGHPLYRKYMAHVPNPHMISLLGHSYLIMNNPLYWFMFKMSVPHGIANEDVIPQNPGELSCKRGDVLVILKQAEGNYLECRKGDDAGRVHLSQMKIITPLDEHLSSRPNDPSCPQKPVDTGAPHAVVLHDFPAEQADDLSLTSGEIVHLLEKIDTDWYRGKCRNQTGVFPANYVKVIIDVPGGNGKRESISSHCVKGPRCIARFEYIGDQKDELSFSEGEIIILKEYVNDEWARGELGDRSGIFPLNFVELIEDHPTSGAKVPPKTKKEDSGANSQENNLCGEWCEALHSFMAETSEDLSFKRGDRILILERVDSDWYKGRLRDREGIFPAVFVRPCPAEAKGMAALSLKGRKAKALYDFHGENEDELSFKAGDIITELESVDDDWMSGELMGKSGIFPKTYIQFLQLAFIRIRNRLMETHEPVSTKEDIKQEQGRQALPPAERLATGQHWDTQKRTLHWDICVHQHK</sequence>
<dbReference type="OrthoDB" id="27823at2759"/>
<organism evidence="11 12">
    <name type="scientific">Cervus elaphus hippelaphus</name>
    <name type="common">European red deer</name>
    <dbReference type="NCBI Taxonomy" id="46360"/>
    <lineage>
        <taxon>Eukaryota</taxon>
        <taxon>Metazoa</taxon>
        <taxon>Chordata</taxon>
        <taxon>Craniata</taxon>
        <taxon>Vertebrata</taxon>
        <taxon>Euteleostomi</taxon>
        <taxon>Mammalia</taxon>
        <taxon>Eutheria</taxon>
        <taxon>Laurasiatheria</taxon>
        <taxon>Artiodactyla</taxon>
        <taxon>Ruminantia</taxon>
        <taxon>Pecora</taxon>
        <taxon>Cervidae</taxon>
        <taxon>Cervinae</taxon>
        <taxon>Cervus</taxon>
    </lineage>
</organism>
<evidence type="ECO:0000256" key="1">
    <source>
        <dbReference type="ARBA" id="ARBA00004496"/>
    </source>
</evidence>
<feature type="domain" description="SH3" evidence="10">
    <location>
        <begin position="257"/>
        <end position="316"/>
    </location>
</feature>
<evidence type="ECO:0000256" key="2">
    <source>
        <dbReference type="ARBA" id="ARBA00022443"/>
    </source>
</evidence>
<name>A0A212D6X4_CEREH</name>